<evidence type="ECO:0000256" key="3">
    <source>
        <dbReference type="ARBA" id="ARBA00022771"/>
    </source>
</evidence>
<evidence type="ECO:0000256" key="2">
    <source>
        <dbReference type="ARBA" id="ARBA00022723"/>
    </source>
</evidence>
<dbReference type="AlphaFoldDB" id="A0A833X446"/>
<comment type="subcellular location">
    <subcellularLocation>
        <location evidence="6">Nucleus</location>
    </subcellularLocation>
</comment>
<comment type="function">
    <text evidence="6">Putative transcription activator involved in regulating light control of development.</text>
</comment>
<proteinExistence type="inferred from homology"/>
<protein>
    <recommendedName>
        <fullName evidence="6">Protein FAR1-RELATED SEQUENCE</fullName>
    </recommendedName>
</protein>
<dbReference type="PANTHER" id="PTHR31669">
    <property type="entry name" value="PROTEIN FAR1-RELATED SEQUENCE 10-RELATED"/>
    <property type="match status" value="1"/>
</dbReference>
<dbReference type="InterPro" id="IPR007527">
    <property type="entry name" value="Znf_SWIM"/>
</dbReference>
<evidence type="ECO:0000256" key="4">
    <source>
        <dbReference type="ARBA" id="ARBA00022833"/>
    </source>
</evidence>
<keyword evidence="3 5" id="KW-0863">Zinc-finger</keyword>
<feature type="region of interest" description="Disordered" evidence="7">
    <location>
        <begin position="636"/>
        <end position="677"/>
    </location>
</feature>
<organism evidence="9 10">
    <name type="scientific">Juglans regia</name>
    <name type="common">English walnut</name>
    <dbReference type="NCBI Taxonomy" id="51240"/>
    <lineage>
        <taxon>Eukaryota</taxon>
        <taxon>Viridiplantae</taxon>
        <taxon>Streptophyta</taxon>
        <taxon>Embryophyta</taxon>
        <taxon>Tracheophyta</taxon>
        <taxon>Spermatophyta</taxon>
        <taxon>Magnoliopsida</taxon>
        <taxon>eudicotyledons</taxon>
        <taxon>Gunneridae</taxon>
        <taxon>Pentapetalae</taxon>
        <taxon>rosids</taxon>
        <taxon>fabids</taxon>
        <taxon>Fagales</taxon>
        <taxon>Juglandaceae</taxon>
        <taxon>Juglans</taxon>
    </lineage>
</organism>
<dbReference type="Pfam" id="PF04434">
    <property type="entry name" value="SWIM"/>
    <property type="match status" value="1"/>
</dbReference>
<dbReference type="InterPro" id="IPR018289">
    <property type="entry name" value="MULE_transposase_dom"/>
</dbReference>
<comment type="similarity">
    <text evidence="1 6">Belongs to the FHY3/FAR1 family.</text>
</comment>
<feature type="region of interest" description="Disordered" evidence="7">
    <location>
        <begin position="1"/>
        <end position="64"/>
    </location>
</feature>
<feature type="region of interest" description="Disordered" evidence="7">
    <location>
        <begin position="100"/>
        <end position="130"/>
    </location>
</feature>
<dbReference type="Proteomes" id="UP000619265">
    <property type="component" value="Unassembled WGS sequence"/>
</dbReference>
<dbReference type="EMBL" id="LIHL02000010">
    <property type="protein sequence ID" value="KAF5459414.1"/>
    <property type="molecule type" value="Genomic_DNA"/>
</dbReference>
<evidence type="ECO:0000313" key="10">
    <source>
        <dbReference type="Proteomes" id="UP000619265"/>
    </source>
</evidence>
<dbReference type="GO" id="GO:0005634">
    <property type="term" value="C:nucleus"/>
    <property type="evidence" value="ECO:0007669"/>
    <property type="project" value="UniProtKB-SubCell"/>
</dbReference>
<comment type="caution">
    <text evidence="9">The sequence shown here is derived from an EMBL/GenBank/DDBJ whole genome shotgun (WGS) entry which is preliminary data.</text>
</comment>
<dbReference type="InterPro" id="IPR006564">
    <property type="entry name" value="Znf_PMZ"/>
</dbReference>
<dbReference type="InterPro" id="IPR031052">
    <property type="entry name" value="FHY3/FAR1"/>
</dbReference>
<evidence type="ECO:0000256" key="1">
    <source>
        <dbReference type="ARBA" id="ARBA00005889"/>
    </source>
</evidence>
<evidence type="ECO:0000259" key="8">
    <source>
        <dbReference type="PROSITE" id="PS50966"/>
    </source>
</evidence>
<feature type="compositionally biased region" description="Low complexity" evidence="7">
    <location>
        <begin position="9"/>
        <end position="20"/>
    </location>
</feature>
<accession>A0A833X446</accession>
<dbReference type="Pfam" id="PF03101">
    <property type="entry name" value="FAR1"/>
    <property type="match status" value="1"/>
</dbReference>
<dbReference type="SMART" id="SM00575">
    <property type="entry name" value="ZnF_PMZ"/>
    <property type="match status" value="1"/>
</dbReference>
<reference evidence="9" key="2">
    <citation type="submission" date="2020-03" db="EMBL/GenBank/DDBJ databases">
        <title>Walnut 2.0.</title>
        <authorList>
            <person name="Marrano A."/>
            <person name="Britton M."/>
            <person name="Zimin A.V."/>
            <person name="Zaini P.A."/>
            <person name="Workman R."/>
            <person name="Puiu D."/>
            <person name="Bianco L."/>
            <person name="Allen B.J."/>
            <person name="Troggio M."/>
            <person name="Leslie C.A."/>
            <person name="Timp W."/>
            <person name="Dendekar A."/>
            <person name="Salzberg S.L."/>
            <person name="Neale D.B."/>
        </authorList>
    </citation>
    <scope>NUCLEOTIDE SEQUENCE</scope>
    <source>
        <tissue evidence="9">Leaves</tissue>
    </source>
</reference>
<gene>
    <name evidence="9" type="ORF">F2P56_023364</name>
</gene>
<dbReference type="Pfam" id="PF10551">
    <property type="entry name" value="MULE"/>
    <property type="match status" value="1"/>
</dbReference>
<feature type="domain" description="SWIM-type" evidence="8">
    <location>
        <begin position="482"/>
        <end position="520"/>
    </location>
</feature>
<dbReference type="GO" id="GO:0008270">
    <property type="term" value="F:zinc ion binding"/>
    <property type="evidence" value="ECO:0007669"/>
    <property type="project" value="UniProtKB-UniRule"/>
</dbReference>
<evidence type="ECO:0000313" key="9">
    <source>
        <dbReference type="EMBL" id="KAF5459414.1"/>
    </source>
</evidence>
<dbReference type="PANTHER" id="PTHR31669:SF297">
    <property type="entry name" value="PROTEIN FAR1-RELATED SEQUENCE"/>
    <property type="match status" value="1"/>
</dbReference>
<name>A0A833X446_JUGRE</name>
<dbReference type="InterPro" id="IPR004330">
    <property type="entry name" value="FAR1_DNA_bnd_dom"/>
</dbReference>
<keyword evidence="2 6" id="KW-0479">Metal-binding</keyword>
<evidence type="ECO:0000256" key="6">
    <source>
        <dbReference type="RuleBase" id="RU367018"/>
    </source>
</evidence>
<feature type="compositionally biased region" description="Basic and acidic residues" evidence="7">
    <location>
        <begin position="100"/>
        <end position="113"/>
    </location>
</feature>
<evidence type="ECO:0000256" key="5">
    <source>
        <dbReference type="PROSITE-ProRule" id="PRU00325"/>
    </source>
</evidence>
<keyword evidence="6" id="KW-0539">Nucleus</keyword>
<feature type="non-terminal residue" evidence="9">
    <location>
        <position position="677"/>
    </location>
</feature>
<evidence type="ECO:0000256" key="7">
    <source>
        <dbReference type="SAM" id="MobiDB-lite"/>
    </source>
</evidence>
<sequence length="677" mass="76258">MGKGEEHSSSQTPSSSNSQTADIPSSNRYFVDYTSPGYYGPLPAWPMPLSPYPDGGQYPRNYEVNVGDPNPLMATSPAMSGRVDIEEPPECRETDIPCTSERVEESKEDRLNSEETEVGIGGTPQLEDEVGGDLIEEPKSGMEFNTFEELMAYYKHYGKKSGFGVLIRRTDKGDDGTVRYATLGCARGGKARNRTLNVARPRPTGKTECKAKVNALKVDGKFRLTTVNNLHNHGLSPNKSRFFRCNREVSDSVKRVLDINDMAGIRMNKSFGSLVVGAGGFENLPFLEKDCRNYIDKTWLKCMDGIAPKAIITDQDRAMKNAIAIVFPESRHRLCLWHILKKVPEKLSSYASYKSGMKNALMKSVYDTQTVAEFEKSWDQLITTYNLHENVWLKSLYTERESWVPAFLKDCFWAGMSTTQRSESMNAFFDGYVHAKTNLKEEVQMQLTGIIDLDPELVKRDGAVKTYQLEDEVRVEEFTKLVTFFVDFSEEGADAKCSCGLFQMKGILCRHIFAVFKCNGIKFLPEKYILDRWRKDIKRRYTLIGSSYDAGDQRPDAYRYASLLKICYEMITHAAGSEKHTEDATHKLHAMIELYNEKVDPSSMTLTGSNVPCTQNDTTTVGSSKKVLSPLVVRGKGRPPSLRKASRMEKDMRKLKGKAAGAPVNRKRKQVQYISAL</sequence>
<reference evidence="9" key="1">
    <citation type="submission" date="2015-10" db="EMBL/GenBank/DDBJ databases">
        <authorList>
            <person name="Martinez-Garcia P.J."/>
            <person name="Crepeau M.W."/>
            <person name="Puiu D."/>
            <person name="Gonzalez-Ibeas D."/>
            <person name="Whalen J."/>
            <person name="Stevens K."/>
            <person name="Paul R."/>
            <person name="Butterfield T."/>
            <person name="Britton M."/>
            <person name="Reagan R."/>
            <person name="Chakraborty S."/>
            <person name="Walawage S.L."/>
            <person name="Vasquez-Gross H.A."/>
            <person name="Cardeno C."/>
            <person name="Famula R."/>
            <person name="Pratt K."/>
            <person name="Kuruganti S."/>
            <person name="Aradhya M.K."/>
            <person name="Leslie C.A."/>
            <person name="Dandekar A.M."/>
            <person name="Salzberg S.L."/>
            <person name="Wegrzyn J.L."/>
            <person name="Langley C.H."/>
            <person name="Neale D.B."/>
        </authorList>
    </citation>
    <scope>NUCLEOTIDE SEQUENCE</scope>
    <source>
        <tissue evidence="9">Leaves</tissue>
    </source>
</reference>
<dbReference type="GO" id="GO:0006355">
    <property type="term" value="P:regulation of DNA-templated transcription"/>
    <property type="evidence" value="ECO:0007669"/>
    <property type="project" value="UniProtKB-UniRule"/>
</dbReference>
<dbReference type="Gramene" id="Jr10_24630_p1">
    <property type="protein sequence ID" value="cds.Jr10_24630_p1"/>
    <property type="gene ID" value="Jr10_24630"/>
</dbReference>
<keyword evidence="4 6" id="KW-0862">Zinc</keyword>
<dbReference type="PROSITE" id="PS50966">
    <property type="entry name" value="ZF_SWIM"/>
    <property type="match status" value="1"/>
</dbReference>